<evidence type="ECO:0000256" key="8">
    <source>
        <dbReference type="ARBA" id="ARBA00048968"/>
    </source>
</evidence>
<dbReference type="Pfam" id="PF02578">
    <property type="entry name" value="Cu-oxidase_4"/>
    <property type="match status" value="1"/>
</dbReference>
<evidence type="ECO:0000313" key="11">
    <source>
        <dbReference type="EMBL" id="QTD44045.1"/>
    </source>
</evidence>
<gene>
    <name evidence="11" type="primary">pgeF</name>
    <name evidence="11" type="ORF">J1M35_12970</name>
</gene>
<dbReference type="GO" id="GO:0005507">
    <property type="term" value="F:copper ion binding"/>
    <property type="evidence" value="ECO:0007669"/>
    <property type="project" value="TreeGrafter"/>
</dbReference>
<dbReference type="CDD" id="cd16833">
    <property type="entry name" value="YfiH"/>
    <property type="match status" value="1"/>
</dbReference>
<accession>A0A975CCV0</accession>
<reference evidence="11" key="1">
    <citation type="submission" date="2021-03" db="EMBL/GenBank/DDBJ databases">
        <title>Ottowia sp. 27C isolated from the cloaca of a Giant Asian pond turtle (Heosemys grandis).</title>
        <authorList>
            <person name="Spergser J."/>
            <person name="Busse H.-J."/>
        </authorList>
    </citation>
    <scope>NUCLEOTIDE SEQUENCE</scope>
    <source>
        <strain evidence="11">27C</strain>
    </source>
</reference>
<dbReference type="PANTHER" id="PTHR30616:SF2">
    <property type="entry name" value="PURINE NUCLEOSIDE PHOSPHORYLASE LACC1"/>
    <property type="match status" value="1"/>
</dbReference>
<dbReference type="NCBIfam" id="TIGR00726">
    <property type="entry name" value="peptidoglycan editing factor PgeF"/>
    <property type="match status" value="1"/>
</dbReference>
<dbReference type="AlphaFoldDB" id="A0A975CCV0"/>
<comment type="catalytic activity">
    <reaction evidence="8">
        <text>adenosine + phosphate = alpha-D-ribose 1-phosphate + adenine</text>
        <dbReference type="Rhea" id="RHEA:27642"/>
        <dbReference type="ChEBI" id="CHEBI:16335"/>
        <dbReference type="ChEBI" id="CHEBI:16708"/>
        <dbReference type="ChEBI" id="CHEBI:43474"/>
        <dbReference type="ChEBI" id="CHEBI:57720"/>
        <dbReference type="EC" id="2.4.2.1"/>
    </reaction>
    <physiologicalReaction direction="left-to-right" evidence="8">
        <dbReference type="Rhea" id="RHEA:27643"/>
    </physiologicalReaction>
</comment>
<evidence type="ECO:0000256" key="10">
    <source>
        <dbReference type="RuleBase" id="RU361274"/>
    </source>
</evidence>
<evidence type="ECO:0000256" key="3">
    <source>
        <dbReference type="ARBA" id="ARBA00022679"/>
    </source>
</evidence>
<dbReference type="RefSeq" id="WP_208007451.1">
    <property type="nucleotide sequence ID" value="NZ_CP071796.1"/>
</dbReference>
<sequence>MPSLGPALLVPDWPAPPHVRARFTTRGASAADGASAPPCEFFNLGDHVGDAPAAVQANRQRLQQVLGARPVFMRQVHGVDVLALMPGTPDGMTADAAVTTQRGLACAVMVADCLPVLLTDTAGRAVAAAHAGWRGLASGVLEQTLKAFRAVALTHQAQAAIDTEAIQVMAWLGPCIGPQVFEVGAEVRQAFLDADAGAAACFAARPGGKFLADLPALARRRLAAAGVTRVHGNDGSPGWCTVQQPQRYFSYRRDQSKRGGTGRMAACIWLA</sequence>
<evidence type="ECO:0000256" key="5">
    <source>
        <dbReference type="ARBA" id="ARBA00022801"/>
    </source>
</evidence>
<evidence type="ECO:0000256" key="4">
    <source>
        <dbReference type="ARBA" id="ARBA00022723"/>
    </source>
</evidence>
<dbReference type="PANTHER" id="PTHR30616">
    <property type="entry name" value="UNCHARACTERIZED PROTEIN YFIH"/>
    <property type="match status" value="1"/>
</dbReference>
<dbReference type="GO" id="GO:0017061">
    <property type="term" value="F:S-methyl-5-thioadenosine phosphorylase activity"/>
    <property type="evidence" value="ECO:0007669"/>
    <property type="project" value="UniProtKB-EC"/>
</dbReference>
<evidence type="ECO:0000256" key="6">
    <source>
        <dbReference type="ARBA" id="ARBA00022833"/>
    </source>
</evidence>
<name>A0A975CCV0_9BURK</name>
<evidence type="ECO:0000256" key="1">
    <source>
        <dbReference type="ARBA" id="ARBA00000553"/>
    </source>
</evidence>
<evidence type="ECO:0000256" key="2">
    <source>
        <dbReference type="ARBA" id="ARBA00007353"/>
    </source>
</evidence>
<dbReference type="InterPro" id="IPR003730">
    <property type="entry name" value="Cu_polyphenol_OxRdtase"/>
</dbReference>
<dbReference type="KEGG" id="otd:J1M35_12970"/>
<evidence type="ECO:0000256" key="9">
    <source>
        <dbReference type="ARBA" id="ARBA00049893"/>
    </source>
</evidence>
<keyword evidence="12" id="KW-1185">Reference proteome</keyword>
<evidence type="ECO:0000313" key="12">
    <source>
        <dbReference type="Proteomes" id="UP000663903"/>
    </source>
</evidence>
<dbReference type="InterPro" id="IPR011324">
    <property type="entry name" value="Cytotoxic_necrot_fac-like_cat"/>
</dbReference>
<dbReference type="InterPro" id="IPR038371">
    <property type="entry name" value="Cu_polyphenol_OxRdtase_sf"/>
</dbReference>
<organism evidence="11 12">
    <name type="scientific">Ottowia testudinis</name>
    <dbReference type="NCBI Taxonomy" id="2816950"/>
    <lineage>
        <taxon>Bacteria</taxon>
        <taxon>Pseudomonadati</taxon>
        <taxon>Pseudomonadota</taxon>
        <taxon>Betaproteobacteria</taxon>
        <taxon>Burkholderiales</taxon>
        <taxon>Comamonadaceae</taxon>
        <taxon>Ottowia</taxon>
    </lineage>
</organism>
<dbReference type="GO" id="GO:0016787">
    <property type="term" value="F:hydrolase activity"/>
    <property type="evidence" value="ECO:0007669"/>
    <property type="project" value="UniProtKB-KW"/>
</dbReference>
<dbReference type="SUPFAM" id="SSF64438">
    <property type="entry name" value="CNF1/YfiH-like putative cysteine hydrolases"/>
    <property type="match status" value="1"/>
</dbReference>
<comment type="catalytic activity">
    <reaction evidence="1">
        <text>inosine + phosphate = alpha-D-ribose 1-phosphate + hypoxanthine</text>
        <dbReference type="Rhea" id="RHEA:27646"/>
        <dbReference type="ChEBI" id="CHEBI:17368"/>
        <dbReference type="ChEBI" id="CHEBI:17596"/>
        <dbReference type="ChEBI" id="CHEBI:43474"/>
        <dbReference type="ChEBI" id="CHEBI:57720"/>
        <dbReference type="EC" id="2.4.2.1"/>
    </reaction>
    <physiologicalReaction direction="left-to-right" evidence="1">
        <dbReference type="Rhea" id="RHEA:27647"/>
    </physiologicalReaction>
</comment>
<comment type="catalytic activity">
    <reaction evidence="9">
        <text>S-methyl-5'-thioadenosine + phosphate = 5-(methylsulfanyl)-alpha-D-ribose 1-phosphate + adenine</text>
        <dbReference type="Rhea" id="RHEA:11852"/>
        <dbReference type="ChEBI" id="CHEBI:16708"/>
        <dbReference type="ChEBI" id="CHEBI:17509"/>
        <dbReference type="ChEBI" id="CHEBI:43474"/>
        <dbReference type="ChEBI" id="CHEBI:58533"/>
        <dbReference type="EC" id="2.4.2.28"/>
    </reaction>
    <physiologicalReaction direction="left-to-right" evidence="9">
        <dbReference type="Rhea" id="RHEA:11853"/>
    </physiologicalReaction>
</comment>
<dbReference type="EMBL" id="CP071796">
    <property type="protein sequence ID" value="QTD44045.1"/>
    <property type="molecule type" value="Genomic_DNA"/>
</dbReference>
<proteinExistence type="inferred from homology"/>
<keyword evidence="5" id="KW-0378">Hydrolase</keyword>
<dbReference type="Gene3D" id="3.60.140.10">
    <property type="entry name" value="CNF1/YfiH-like putative cysteine hydrolases"/>
    <property type="match status" value="1"/>
</dbReference>
<keyword evidence="3" id="KW-0808">Transferase</keyword>
<comment type="similarity">
    <text evidence="2 10">Belongs to the purine nucleoside phosphorylase YfiH/LACC1 family.</text>
</comment>
<protein>
    <recommendedName>
        <fullName evidence="10">Purine nucleoside phosphorylase</fullName>
    </recommendedName>
</protein>
<keyword evidence="6" id="KW-0862">Zinc</keyword>
<comment type="catalytic activity">
    <reaction evidence="7">
        <text>adenosine + H2O + H(+) = inosine + NH4(+)</text>
        <dbReference type="Rhea" id="RHEA:24408"/>
        <dbReference type="ChEBI" id="CHEBI:15377"/>
        <dbReference type="ChEBI" id="CHEBI:15378"/>
        <dbReference type="ChEBI" id="CHEBI:16335"/>
        <dbReference type="ChEBI" id="CHEBI:17596"/>
        <dbReference type="ChEBI" id="CHEBI:28938"/>
        <dbReference type="EC" id="3.5.4.4"/>
    </reaction>
    <physiologicalReaction direction="left-to-right" evidence="7">
        <dbReference type="Rhea" id="RHEA:24409"/>
    </physiologicalReaction>
</comment>
<dbReference type="Proteomes" id="UP000663903">
    <property type="component" value="Chromosome"/>
</dbReference>
<evidence type="ECO:0000256" key="7">
    <source>
        <dbReference type="ARBA" id="ARBA00047989"/>
    </source>
</evidence>
<keyword evidence="4" id="KW-0479">Metal-binding</keyword>